<feature type="signal peptide" evidence="4">
    <location>
        <begin position="1"/>
        <end position="34"/>
    </location>
</feature>
<dbReference type="RefSeq" id="WP_259539594.1">
    <property type="nucleotide sequence ID" value="NZ_JANLCJ010000004.1"/>
</dbReference>
<sequence>MQRITSTTSRRGRAVHLIRRSALAGLVASTVLVAAGCSTGGASNADSGETCDETNTHLVMSFRGIDNEYYIAVEAGAKAFAESVGAGDRYQWIENKNDSAKQVAQITQILAETGKCTAINVDPNENAIVPAILNAAKKVGAKVVVQWTLPPGDVTPESYGSTFTSFMAENAETQGYGIAKALFDSMGGKGNVVAIQGLLDNTAQQGRQAGLERALEEYPDITLLDAQPADWDRTLAQNLMQSYLTKYGDQINGVWAANDSLGLGALAALRAQGRTDVGVVGIDGLEESLNEIAKGTGKGGYIATNMSKGSIQGGIGLDIAYQAVTGAIDPDKEPSLNRAFYLETEIITKDNAETALSAPLVADMDFDDPFAVAFEPVFDDK</sequence>
<feature type="chain" id="PRO_5046074632" evidence="4">
    <location>
        <begin position="35"/>
        <end position="381"/>
    </location>
</feature>
<dbReference type="PANTHER" id="PTHR46847">
    <property type="entry name" value="D-ALLOSE-BINDING PERIPLASMIC PROTEIN-RELATED"/>
    <property type="match status" value="1"/>
</dbReference>
<organism evidence="6 7">
    <name type="scientific">Herbiconiux daphne</name>
    <dbReference type="NCBI Taxonomy" id="2970914"/>
    <lineage>
        <taxon>Bacteria</taxon>
        <taxon>Bacillati</taxon>
        <taxon>Actinomycetota</taxon>
        <taxon>Actinomycetes</taxon>
        <taxon>Micrococcales</taxon>
        <taxon>Microbacteriaceae</taxon>
        <taxon>Herbiconiux</taxon>
    </lineage>
</organism>
<dbReference type="CDD" id="cd01536">
    <property type="entry name" value="PBP1_ABC_sugar_binding-like"/>
    <property type="match status" value="1"/>
</dbReference>
<proteinExistence type="inferred from homology"/>
<evidence type="ECO:0000259" key="5">
    <source>
        <dbReference type="Pfam" id="PF13407"/>
    </source>
</evidence>
<keyword evidence="3 4" id="KW-0732">Signal</keyword>
<evidence type="ECO:0000313" key="6">
    <source>
        <dbReference type="EMBL" id="MCS5734725.1"/>
    </source>
</evidence>
<dbReference type="Proteomes" id="UP001165586">
    <property type="component" value="Unassembled WGS sequence"/>
</dbReference>
<evidence type="ECO:0000256" key="1">
    <source>
        <dbReference type="ARBA" id="ARBA00004196"/>
    </source>
</evidence>
<keyword evidence="7" id="KW-1185">Reference proteome</keyword>
<dbReference type="EMBL" id="JANLCJ010000004">
    <property type="protein sequence ID" value="MCS5734725.1"/>
    <property type="molecule type" value="Genomic_DNA"/>
</dbReference>
<comment type="similarity">
    <text evidence="2">Belongs to the bacterial solute-binding protein 2 family.</text>
</comment>
<reference evidence="6" key="1">
    <citation type="submission" date="2022-08" db="EMBL/GenBank/DDBJ databases">
        <authorList>
            <person name="Deng Y."/>
            <person name="Han X.-F."/>
            <person name="Zhang Y.-Q."/>
        </authorList>
    </citation>
    <scope>NUCLEOTIDE SEQUENCE</scope>
    <source>
        <strain evidence="6">CPCC 203386</strain>
    </source>
</reference>
<dbReference type="Gene3D" id="3.40.50.2300">
    <property type="match status" value="2"/>
</dbReference>
<evidence type="ECO:0000256" key="2">
    <source>
        <dbReference type="ARBA" id="ARBA00007639"/>
    </source>
</evidence>
<name>A0ABT2H461_9MICO</name>
<comment type="caution">
    <text evidence="6">The sequence shown here is derived from an EMBL/GenBank/DDBJ whole genome shotgun (WGS) entry which is preliminary data.</text>
</comment>
<dbReference type="SUPFAM" id="SSF53822">
    <property type="entry name" value="Periplasmic binding protein-like I"/>
    <property type="match status" value="1"/>
</dbReference>
<comment type="subcellular location">
    <subcellularLocation>
        <location evidence="1">Cell envelope</location>
    </subcellularLocation>
</comment>
<dbReference type="Pfam" id="PF13407">
    <property type="entry name" value="Peripla_BP_4"/>
    <property type="match status" value="1"/>
</dbReference>
<dbReference type="PANTHER" id="PTHR46847:SF1">
    <property type="entry name" value="D-ALLOSE-BINDING PERIPLASMIC PROTEIN-RELATED"/>
    <property type="match status" value="1"/>
</dbReference>
<dbReference type="InterPro" id="IPR028082">
    <property type="entry name" value="Peripla_BP_I"/>
</dbReference>
<evidence type="ECO:0000256" key="3">
    <source>
        <dbReference type="ARBA" id="ARBA00022729"/>
    </source>
</evidence>
<feature type="domain" description="Periplasmic binding protein" evidence="5">
    <location>
        <begin position="60"/>
        <end position="326"/>
    </location>
</feature>
<gene>
    <name evidence="6" type="ORF">N1032_13355</name>
</gene>
<evidence type="ECO:0000256" key="4">
    <source>
        <dbReference type="SAM" id="SignalP"/>
    </source>
</evidence>
<accession>A0ABT2H461</accession>
<dbReference type="InterPro" id="IPR025997">
    <property type="entry name" value="SBP_2_dom"/>
</dbReference>
<protein>
    <submittedName>
        <fullName evidence="6">Sugar ABC transporter substrate-binding protein</fullName>
    </submittedName>
</protein>
<evidence type="ECO:0000313" key="7">
    <source>
        <dbReference type="Proteomes" id="UP001165586"/>
    </source>
</evidence>